<proteinExistence type="predicted"/>
<dbReference type="AlphaFoldDB" id="A0AAD6LJN6"/>
<sequence length="197" mass="21472">MKGSSDNATTPESKEVLMEKSILTWYQEQGYIISACPIRPEWKQGSLSYLHWISSNHQVSSKPWYFDSVAFNHMTNIVPLSNVRNYDGSLKINNTDGSSCRTCAAARRSSTPTLREGVWRKLPGTVLMLAAADAAGVVVAVLAVREPVSVAFHCGARERVTRRLVGHWARQQGAAPLISAGCAAGFWEQPAIIGVGL</sequence>
<accession>A0AAD6LJN6</accession>
<protein>
    <submittedName>
        <fullName evidence="1">Uncharacterized protein</fullName>
    </submittedName>
</protein>
<keyword evidence="2" id="KW-1185">Reference proteome</keyword>
<dbReference type="Proteomes" id="UP001164929">
    <property type="component" value="Chromosome 16"/>
</dbReference>
<reference evidence="1 2" key="1">
    <citation type="journal article" date="2023" name="Mol. Ecol. Resour.">
        <title>Chromosome-level genome assembly of a triploid poplar Populus alba 'Berolinensis'.</title>
        <authorList>
            <person name="Chen S."/>
            <person name="Yu Y."/>
            <person name="Wang X."/>
            <person name="Wang S."/>
            <person name="Zhang T."/>
            <person name="Zhou Y."/>
            <person name="He R."/>
            <person name="Meng N."/>
            <person name="Wang Y."/>
            <person name="Liu W."/>
            <person name="Liu Z."/>
            <person name="Liu J."/>
            <person name="Guo Q."/>
            <person name="Huang H."/>
            <person name="Sederoff R.R."/>
            <person name="Wang G."/>
            <person name="Qu G."/>
            <person name="Chen S."/>
        </authorList>
    </citation>
    <scope>NUCLEOTIDE SEQUENCE [LARGE SCALE GENOMIC DNA]</scope>
    <source>
        <strain evidence="1">SC-2020</strain>
    </source>
</reference>
<comment type="caution">
    <text evidence="1">The sequence shown here is derived from an EMBL/GenBank/DDBJ whole genome shotgun (WGS) entry which is preliminary data.</text>
</comment>
<gene>
    <name evidence="1" type="ORF">NC653_036367</name>
</gene>
<evidence type="ECO:0000313" key="1">
    <source>
        <dbReference type="EMBL" id="KAJ6968381.1"/>
    </source>
</evidence>
<organism evidence="1 2">
    <name type="scientific">Populus alba x Populus x berolinensis</name>
    <dbReference type="NCBI Taxonomy" id="444605"/>
    <lineage>
        <taxon>Eukaryota</taxon>
        <taxon>Viridiplantae</taxon>
        <taxon>Streptophyta</taxon>
        <taxon>Embryophyta</taxon>
        <taxon>Tracheophyta</taxon>
        <taxon>Spermatophyta</taxon>
        <taxon>Magnoliopsida</taxon>
        <taxon>eudicotyledons</taxon>
        <taxon>Gunneridae</taxon>
        <taxon>Pentapetalae</taxon>
        <taxon>rosids</taxon>
        <taxon>fabids</taxon>
        <taxon>Malpighiales</taxon>
        <taxon>Salicaceae</taxon>
        <taxon>Saliceae</taxon>
        <taxon>Populus</taxon>
    </lineage>
</organism>
<dbReference type="EMBL" id="JAQIZT010000016">
    <property type="protein sequence ID" value="KAJ6968381.1"/>
    <property type="molecule type" value="Genomic_DNA"/>
</dbReference>
<name>A0AAD6LJN6_9ROSI</name>
<evidence type="ECO:0000313" key="2">
    <source>
        <dbReference type="Proteomes" id="UP001164929"/>
    </source>
</evidence>